<organism evidence="1">
    <name type="scientific">Picea sitchensis</name>
    <name type="common">Sitka spruce</name>
    <name type="synonym">Pinus sitchensis</name>
    <dbReference type="NCBI Taxonomy" id="3332"/>
    <lineage>
        <taxon>Eukaryota</taxon>
        <taxon>Viridiplantae</taxon>
        <taxon>Streptophyta</taxon>
        <taxon>Embryophyta</taxon>
        <taxon>Tracheophyta</taxon>
        <taxon>Spermatophyta</taxon>
        <taxon>Pinopsida</taxon>
        <taxon>Pinidae</taxon>
        <taxon>Conifers I</taxon>
        <taxon>Pinales</taxon>
        <taxon>Pinaceae</taxon>
        <taxon>Picea</taxon>
    </lineage>
</organism>
<accession>A9NS44</accession>
<reference evidence="1" key="1">
    <citation type="journal article" date="2008" name="BMC Genomics">
        <title>A conifer genomics resource of 200,000 spruce (Picea spp.) ESTs and 6,464 high-quality, sequence-finished full-length cDNAs for Sitka spruce (Picea sitchensis).</title>
        <authorList>
            <person name="Ralph S.G."/>
            <person name="Chun H.J."/>
            <person name="Kolosova N."/>
            <person name="Cooper D."/>
            <person name="Oddy C."/>
            <person name="Ritland C.E."/>
            <person name="Kirkpatrick R."/>
            <person name="Moore R."/>
            <person name="Barber S."/>
            <person name="Holt R.A."/>
            <person name="Jones S.J."/>
            <person name="Marra M.A."/>
            <person name="Douglas C.J."/>
            <person name="Ritland K."/>
            <person name="Bohlmann J."/>
        </authorList>
    </citation>
    <scope>NUCLEOTIDE SEQUENCE</scope>
    <source>
        <tissue evidence="1">Green portion of the leader tissue</tissue>
    </source>
</reference>
<dbReference type="AlphaFoldDB" id="A9NS44"/>
<evidence type="ECO:0000313" key="1">
    <source>
        <dbReference type="EMBL" id="ABK23455.1"/>
    </source>
</evidence>
<protein>
    <submittedName>
        <fullName evidence="1">Uncharacterized protein</fullName>
    </submittedName>
</protein>
<proteinExistence type="evidence at transcript level"/>
<name>A9NS44_PICSI</name>
<sequence length="38" mass="4483">MSVCVFCVYCYYQVTGMECFLLELLVLTAWSDCKQFFV</sequence>
<dbReference type="EMBL" id="EF084127">
    <property type="protein sequence ID" value="ABK23455.1"/>
    <property type="molecule type" value="mRNA"/>
</dbReference>